<sequence>MPRRPRSGSCVHLGLECTGSRPPGQGSPSHLNRPLRFFLRAGSILAAALGSPLLVEVGLVTDTAHFLTLY</sequence>
<evidence type="ECO:0000256" key="2">
    <source>
        <dbReference type="SAM" id="Phobius"/>
    </source>
</evidence>
<dbReference type="EMBL" id="LS483254">
    <property type="protein sequence ID" value="SQD92799.1"/>
    <property type="molecule type" value="Genomic_DNA"/>
</dbReference>
<name>A0A2X3L0T2_9BACT</name>
<keyword evidence="4" id="KW-1185">Reference proteome</keyword>
<evidence type="ECO:0000313" key="4">
    <source>
        <dbReference type="Proteomes" id="UP000249818"/>
    </source>
</evidence>
<keyword evidence="2" id="KW-1133">Transmembrane helix</keyword>
<evidence type="ECO:0000313" key="3">
    <source>
        <dbReference type="EMBL" id="SQD92799.1"/>
    </source>
</evidence>
<gene>
    <name evidence="3" type="ORF">BARAN1_0775</name>
</gene>
<organism evidence="3 4">
    <name type="scientific">Candidatus Bipolaricaulis anaerobius</name>
    <dbReference type="NCBI Taxonomy" id="2026885"/>
    <lineage>
        <taxon>Bacteria</taxon>
        <taxon>Candidatus Bipolaricaulota</taxon>
        <taxon>Candidatus Bipolaricaulia</taxon>
        <taxon>Candidatus Bipolaricaulales</taxon>
        <taxon>Candidatus Bipolaricaulaceae</taxon>
        <taxon>Candidatus Bipolaricaulis</taxon>
    </lineage>
</organism>
<proteinExistence type="predicted"/>
<dbReference type="KEGG" id="bana:BARAN1_0775"/>
<reference evidence="4" key="1">
    <citation type="submission" date="2018-05" db="EMBL/GenBank/DDBJ databases">
        <authorList>
            <person name="Hao L."/>
        </authorList>
    </citation>
    <scope>NUCLEOTIDE SEQUENCE [LARGE SCALE GENOMIC DNA]</scope>
</reference>
<keyword evidence="2" id="KW-0472">Membrane</keyword>
<feature type="region of interest" description="Disordered" evidence="1">
    <location>
        <begin position="1"/>
        <end position="28"/>
    </location>
</feature>
<dbReference type="Proteomes" id="UP000249818">
    <property type="component" value="Chromosome BARAN1"/>
</dbReference>
<protein>
    <submittedName>
        <fullName evidence="3">Uncharacterized protein</fullName>
    </submittedName>
</protein>
<dbReference type="AlphaFoldDB" id="A0A2X3L0T2"/>
<keyword evidence="2" id="KW-0812">Transmembrane</keyword>
<evidence type="ECO:0000256" key="1">
    <source>
        <dbReference type="SAM" id="MobiDB-lite"/>
    </source>
</evidence>
<accession>A0A2X3L0T2</accession>
<feature type="transmembrane region" description="Helical" evidence="2">
    <location>
        <begin position="37"/>
        <end position="60"/>
    </location>
</feature>